<dbReference type="Pfam" id="PF08519">
    <property type="entry name" value="RFC1"/>
    <property type="match status" value="1"/>
</dbReference>
<evidence type="ECO:0000256" key="4">
    <source>
        <dbReference type="ARBA" id="ARBA00022553"/>
    </source>
</evidence>
<dbReference type="InterPro" id="IPR036420">
    <property type="entry name" value="BRCT_dom_sf"/>
</dbReference>
<dbReference type="SMART" id="SM00292">
    <property type="entry name" value="BRCT"/>
    <property type="match status" value="1"/>
</dbReference>
<dbReference type="GO" id="GO:0006281">
    <property type="term" value="P:DNA repair"/>
    <property type="evidence" value="ECO:0007669"/>
    <property type="project" value="InterPro"/>
</dbReference>
<dbReference type="SMART" id="SM00382">
    <property type="entry name" value="AAA"/>
    <property type="match status" value="1"/>
</dbReference>
<evidence type="ECO:0000256" key="8">
    <source>
        <dbReference type="ARBA" id="ARBA00023125"/>
    </source>
</evidence>
<keyword evidence="9 10" id="KW-0539">Nucleus</keyword>
<proteinExistence type="inferred from homology"/>
<evidence type="ECO:0000256" key="1">
    <source>
        <dbReference type="ARBA" id="ARBA00004123"/>
    </source>
</evidence>
<dbReference type="Gene3D" id="3.40.50.10190">
    <property type="entry name" value="BRCT domain"/>
    <property type="match status" value="1"/>
</dbReference>
<dbReference type="Pfam" id="PF25361">
    <property type="entry name" value="AAA_lid_RFC1"/>
    <property type="match status" value="1"/>
</dbReference>
<dbReference type="Gene3D" id="1.10.8.60">
    <property type="match status" value="1"/>
</dbReference>
<feature type="compositionally biased region" description="Basic residues" evidence="11">
    <location>
        <begin position="861"/>
        <end position="876"/>
    </location>
</feature>
<protein>
    <recommendedName>
        <fullName evidence="3 10">Replication factor C subunit 1</fullName>
    </recommendedName>
</protein>
<dbReference type="GO" id="GO:0003689">
    <property type="term" value="F:DNA clamp loader activity"/>
    <property type="evidence" value="ECO:0007669"/>
    <property type="project" value="UniProtKB-UniRule"/>
</dbReference>
<dbReference type="FunFam" id="1.10.8.60:FF:000021">
    <property type="entry name" value="Replication factor C subunit 1"/>
    <property type="match status" value="1"/>
</dbReference>
<feature type="compositionally biased region" description="Polar residues" evidence="11">
    <location>
        <begin position="85"/>
        <end position="96"/>
    </location>
</feature>
<dbReference type="Pfam" id="PF00004">
    <property type="entry name" value="AAA"/>
    <property type="match status" value="1"/>
</dbReference>
<evidence type="ECO:0000313" key="13">
    <source>
        <dbReference type="EMBL" id="PWN33320.1"/>
    </source>
</evidence>
<comment type="similarity">
    <text evidence="2 10">Belongs to the activator 1 large subunit family.</text>
</comment>
<dbReference type="SUPFAM" id="SSF48019">
    <property type="entry name" value="post-AAA+ oligomerization domain-like"/>
    <property type="match status" value="1"/>
</dbReference>
<feature type="compositionally biased region" description="Low complexity" evidence="11">
    <location>
        <begin position="40"/>
        <end position="53"/>
    </location>
</feature>
<dbReference type="GO" id="GO:0005663">
    <property type="term" value="C:DNA replication factor C complex"/>
    <property type="evidence" value="ECO:0007669"/>
    <property type="project" value="InterPro"/>
</dbReference>
<dbReference type="STRING" id="1280837.A0A316V739"/>
<feature type="compositionally biased region" description="Acidic residues" evidence="11">
    <location>
        <begin position="110"/>
        <end position="120"/>
    </location>
</feature>
<dbReference type="InterPro" id="IPR012178">
    <property type="entry name" value="RFC1"/>
</dbReference>
<feature type="region of interest" description="Disordered" evidence="11">
    <location>
        <begin position="814"/>
        <end position="876"/>
    </location>
</feature>
<dbReference type="PIRSF" id="PIRSF036578">
    <property type="entry name" value="RFC1"/>
    <property type="match status" value="1"/>
</dbReference>
<evidence type="ECO:0000259" key="12">
    <source>
        <dbReference type="PROSITE" id="PS50172"/>
    </source>
</evidence>
<feature type="compositionally biased region" description="Basic and acidic residues" evidence="11">
    <location>
        <begin position="842"/>
        <end position="860"/>
    </location>
</feature>
<dbReference type="Gene3D" id="1.20.272.10">
    <property type="match status" value="1"/>
</dbReference>
<dbReference type="FunFam" id="1.20.272.10:FF:000005">
    <property type="entry name" value="Replication factor C subunit 1"/>
    <property type="match status" value="1"/>
</dbReference>
<dbReference type="InterPro" id="IPR047854">
    <property type="entry name" value="RFC_lid"/>
</dbReference>
<keyword evidence="8" id="KW-0238">DNA-binding</keyword>
<dbReference type="OrthoDB" id="446168at2759"/>
<dbReference type="GO" id="GO:0016887">
    <property type="term" value="F:ATP hydrolysis activity"/>
    <property type="evidence" value="ECO:0007669"/>
    <property type="project" value="InterPro"/>
</dbReference>
<dbReference type="InterPro" id="IPR003959">
    <property type="entry name" value="ATPase_AAA_core"/>
</dbReference>
<organism evidence="13 14">
    <name type="scientific">Meira miltonrushii</name>
    <dbReference type="NCBI Taxonomy" id="1280837"/>
    <lineage>
        <taxon>Eukaryota</taxon>
        <taxon>Fungi</taxon>
        <taxon>Dikarya</taxon>
        <taxon>Basidiomycota</taxon>
        <taxon>Ustilaginomycotina</taxon>
        <taxon>Exobasidiomycetes</taxon>
        <taxon>Exobasidiales</taxon>
        <taxon>Brachybasidiaceae</taxon>
        <taxon>Meira</taxon>
    </lineage>
</organism>
<dbReference type="Gene3D" id="3.40.50.300">
    <property type="entry name" value="P-loop containing nucleotide triphosphate hydrolases"/>
    <property type="match status" value="1"/>
</dbReference>
<feature type="compositionally biased region" description="Acidic residues" evidence="11">
    <location>
        <begin position="63"/>
        <end position="75"/>
    </location>
</feature>
<evidence type="ECO:0000256" key="10">
    <source>
        <dbReference type="PIRNR" id="PIRNR036578"/>
    </source>
</evidence>
<comment type="subcellular location">
    <subcellularLocation>
        <location evidence="1 10">Nucleus</location>
    </subcellularLocation>
</comment>
<dbReference type="Proteomes" id="UP000245771">
    <property type="component" value="Unassembled WGS sequence"/>
</dbReference>
<evidence type="ECO:0000256" key="11">
    <source>
        <dbReference type="SAM" id="MobiDB-lite"/>
    </source>
</evidence>
<evidence type="ECO:0000256" key="3">
    <source>
        <dbReference type="ARBA" id="ARBA00020401"/>
    </source>
</evidence>
<evidence type="ECO:0000313" key="14">
    <source>
        <dbReference type="Proteomes" id="UP000245771"/>
    </source>
</evidence>
<dbReference type="AlphaFoldDB" id="A0A316V739"/>
<dbReference type="InterPro" id="IPR001357">
    <property type="entry name" value="BRCT_dom"/>
</dbReference>
<dbReference type="RefSeq" id="XP_025353622.1">
    <property type="nucleotide sequence ID" value="XM_025502559.1"/>
</dbReference>
<dbReference type="PANTHER" id="PTHR23389">
    <property type="entry name" value="CHROMOSOME TRANSMISSION FIDELITY FACTOR 18"/>
    <property type="match status" value="1"/>
</dbReference>
<dbReference type="Pfam" id="PF00533">
    <property type="entry name" value="BRCT"/>
    <property type="match status" value="1"/>
</dbReference>
<dbReference type="CDD" id="cd17752">
    <property type="entry name" value="BRCT_RFC1"/>
    <property type="match status" value="1"/>
</dbReference>
<keyword evidence="7 10" id="KW-0067">ATP-binding</keyword>
<dbReference type="FunFam" id="3.40.50.10190:FF:000001">
    <property type="entry name" value="Replication factor C subunit 1"/>
    <property type="match status" value="1"/>
</dbReference>
<evidence type="ECO:0000256" key="6">
    <source>
        <dbReference type="ARBA" id="ARBA00022741"/>
    </source>
</evidence>
<dbReference type="EMBL" id="KZ819604">
    <property type="protein sequence ID" value="PWN33320.1"/>
    <property type="molecule type" value="Genomic_DNA"/>
</dbReference>
<keyword evidence="5 10" id="KW-0235">DNA replication</keyword>
<dbReference type="InterPro" id="IPR003593">
    <property type="entry name" value="AAA+_ATPase"/>
</dbReference>
<dbReference type="InterPro" id="IPR013725">
    <property type="entry name" value="DNA_replication_fac_RFC1_C"/>
</dbReference>
<feature type="compositionally biased region" description="Acidic residues" evidence="11">
    <location>
        <begin position="822"/>
        <end position="841"/>
    </location>
</feature>
<dbReference type="PROSITE" id="PS50172">
    <property type="entry name" value="BRCT"/>
    <property type="match status" value="1"/>
</dbReference>
<dbReference type="InParanoid" id="A0A316V739"/>
<accession>A0A316V739</accession>
<evidence type="ECO:0000256" key="5">
    <source>
        <dbReference type="ARBA" id="ARBA00022705"/>
    </source>
</evidence>
<feature type="region of interest" description="Disordered" evidence="11">
    <location>
        <begin position="1"/>
        <end position="155"/>
    </location>
</feature>
<name>A0A316V739_9BASI</name>
<evidence type="ECO:0000256" key="2">
    <source>
        <dbReference type="ARBA" id="ARBA00006116"/>
    </source>
</evidence>
<keyword evidence="6 10" id="KW-0547">Nucleotide-binding</keyword>
<evidence type="ECO:0000256" key="9">
    <source>
        <dbReference type="ARBA" id="ARBA00023242"/>
    </source>
</evidence>
<gene>
    <name evidence="13" type="ORF">FA14DRAFT_60948</name>
</gene>
<dbReference type="CDD" id="cd18140">
    <property type="entry name" value="HLD_clamp_RFC"/>
    <property type="match status" value="1"/>
</dbReference>
<sequence length="876" mass="96255">MASSKYFASAKGSGSKADAIDLSDSEDEQPKHTSKRGNGSTSTSKSAPAAKSPAHSKRKSYLDDDDDDFEDDYEEDVKPVKKAKSSGSKATPTKSARATPRKSKAAKDEYLDEDDDDDLLEDVKPSKGKSSAKPTKAAKKEEDTEMGFEDEASKKKEVPAWILAQKRKAAGPAMPGSKEIPVGKPNCLGGLTLVFTGELTSISREEATDLAKRYGAKVTGSPSSKTSYVIVGENAGPSKLKKITDQKLKTLDEDGFFDLIREKSQGDVKVDEASQKKLIEEQKKIEKAAKEMQPAKGAVVYDNPLWTVKYAPQSLKDLAGNGSLVTKLQTWLHDWQNSLKANFKKPGKDGMNGCRAVLLSGPPGIGKTSAAHIVAKLEGYTPIELNASDVRSKKLIEASLKDTISNSSLDAWQKGGKIDRTMSVDGLNITDRTVLIMDEVDGMSGGDRGGVGAINALIKKTKVPVICICNDQKNQKMRPFDKTAFHLKFIKPDVRQVKQRIMTIAFREKLKIPPEVIEQLVQSAQSDIRLIINMLSTWSLNKKTMDFDEGKEFGAANAKPGLHTPFTLYGALSSAGMWAPTNKKTLNDKADYYFQDHSIMPLMVQQNYVHHIPAEVTRLSGKERDVRLMQSITKAASSISDGDIVDSMIHSSEQHWSLMPLHGIISTVKPMSFANGNSGGFPSFPAWLGSNSKQQRLIRAAIELQARLRLVTTASRFEVREQYLPYFFPRLVRPMLEKKETDQAAAEIIDFMDDYYLTPEDREIVLELGMGENDWEALGKKIPSATKAAFTRKYNAASHPIAFYKSAEAKQKAKKLVGEPAPDVEEAYEAQEEPGDEESDNEGGKKGSDDEVDISKDKFFKQKTSKGKGKAKAGKK</sequence>
<dbReference type="InterPro" id="IPR008921">
    <property type="entry name" value="DNA_pol3_clamp-load_cplx_C"/>
</dbReference>
<dbReference type="CDD" id="cd00009">
    <property type="entry name" value="AAA"/>
    <property type="match status" value="1"/>
</dbReference>
<reference evidence="13 14" key="1">
    <citation type="journal article" date="2018" name="Mol. Biol. Evol.">
        <title>Broad Genomic Sampling Reveals a Smut Pathogenic Ancestry of the Fungal Clade Ustilaginomycotina.</title>
        <authorList>
            <person name="Kijpornyongpan T."/>
            <person name="Mondo S.J."/>
            <person name="Barry K."/>
            <person name="Sandor L."/>
            <person name="Lee J."/>
            <person name="Lipzen A."/>
            <person name="Pangilinan J."/>
            <person name="LaButti K."/>
            <person name="Hainaut M."/>
            <person name="Henrissat B."/>
            <person name="Grigoriev I.V."/>
            <person name="Spatafora J.W."/>
            <person name="Aime M.C."/>
        </authorList>
    </citation>
    <scope>NUCLEOTIDE SEQUENCE [LARGE SCALE GENOMIC DNA]</scope>
    <source>
        <strain evidence="13 14">MCA 3882</strain>
    </source>
</reference>
<keyword evidence="4" id="KW-0597">Phosphoprotein</keyword>
<dbReference type="GO" id="GO:0005634">
    <property type="term" value="C:nucleus"/>
    <property type="evidence" value="ECO:0007669"/>
    <property type="project" value="UniProtKB-SubCell"/>
</dbReference>
<feature type="compositionally biased region" description="Low complexity" evidence="11">
    <location>
        <begin position="1"/>
        <end position="17"/>
    </location>
</feature>
<dbReference type="GeneID" id="37024340"/>
<dbReference type="GO" id="GO:0003677">
    <property type="term" value="F:DNA binding"/>
    <property type="evidence" value="ECO:0007669"/>
    <property type="project" value="UniProtKB-KW"/>
</dbReference>
<dbReference type="SUPFAM" id="SSF52113">
    <property type="entry name" value="BRCT domain"/>
    <property type="match status" value="1"/>
</dbReference>
<dbReference type="GO" id="GO:0006271">
    <property type="term" value="P:DNA strand elongation involved in DNA replication"/>
    <property type="evidence" value="ECO:0007669"/>
    <property type="project" value="UniProtKB-ARBA"/>
</dbReference>
<keyword evidence="14" id="KW-1185">Reference proteome</keyword>
<evidence type="ECO:0000256" key="7">
    <source>
        <dbReference type="ARBA" id="ARBA00022840"/>
    </source>
</evidence>
<dbReference type="GO" id="GO:0005524">
    <property type="term" value="F:ATP binding"/>
    <property type="evidence" value="ECO:0007669"/>
    <property type="project" value="UniProtKB-UniRule"/>
</dbReference>
<dbReference type="PANTHER" id="PTHR23389:SF6">
    <property type="entry name" value="REPLICATION FACTOR C SUBUNIT 1"/>
    <property type="match status" value="1"/>
</dbReference>
<dbReference type="FunCoup" id="A0A316V739">
    <property type="interactions" value="711"/>
</dbReference>
<dbReference type="InterPro" id="IPR027417">
    <property type="entry name" value="P-loop_NTPase"/>
</dbReference>
<feature type="domain" description="BRCT" evidence="12">
    <location>
        <begin position="183"/>
        <end position="264"/>
    </location>
</feature>
<dbReference type="FunFam" id="3.40.50.300:FF:000395">
    <property type="entry name" value="Replication factor C subunit 1"/>
    <property type="match status" value="1"/>
</dbReference>
<dbReference type="SUPFAM" id="SSF52540">
    <property type="entry name" value="P-loop containing nucleoside triphosphate hydrolases"/>
    <property type="match status" value="1"/>
</dbReference>